<dbReference type="PANTHER" id="PTHR37494">
    <property type="entry name" value="HEMAGGLUTININ"/>
    <property type="match status" value="1"/>
</dbReference>
<evidence type="ECO:0000313" key="2">
    <source>
        <dbReference type="Proteomes" id="UP001597079"/>
    </source>
</evidence>
<dbReference type="Pfam" id="PF05345">
    <property type="entry name" value="He_PIG"/>
    <property type="match status" value="2"/>
</dbReference>
<gene>
    <name evidence="1" type="ORF">ACFSB2_03275</name>
</gene>
<dbReference type="RefSeq" id="WP_377941226.1">
    <property type="nucleotide sequence ID" value="NZ_JBHUCX010000013.1"/>
</dbReference>
<dbReference type="Gene3D" id="2.160.20.110">
    <property type="match status" value="1"/>
</dbReference>
<reference evidence="2" key="1">
    <citation type="journal article" date="2019" name="Int. J. Syst. Evol. Microbiol.">
        <title>The Global Catalogue of Microorganisms (GCM) 10K type strain sequencing project: providing services to taxonomists for standard genome sequencing and annotation.</title>
        <authorList>
            <consortium name="The Broad Institute Genomics Platform"/>
            <consortium name="The Broad Institute Genome Sequencing Center for Infectious Disease"/>
            <person name="Wu L."/>
            <person name="Ma J."/>
        </authorList>
    </citation>
    <scope>NUCLEOTIDE SEQUENCE [LARGE SCALE GENOMIC DNA]</scope>
    <source>
        <strain evidence="2">CGMCC 1.12286</strain>
    </source>
</reference>
<keyword evidence="2" id="KW-1185">Reference proteome</keyword>
<dbReference type="Proteomes" id="UP001597079">
    <property type="component" value="Unassembled WGS sequence"/>
</dbReference>
<organism evidence="1 2">
    <name type="scientific">Alicyclobacillus fodiniaquatilis</name>
    <dbReference type="NCBI Taxonomy" id="1661150"/>
    <lineage>
        <taxon>Bacteria</taxon>
        <taxon>Bacillati</taxon>
        <taxon>Bacillota</taxon>
        <taxon>Bacilli</taxon>
        <taxon>Bacillales</taxon>
        <taxon>Alicyclobacillaceae</taxon>
        <taxon>Alicyclobacillus</taxon>
    </lineage>
</organism>
<dbReference type="InterPro" id="IPR013783">
    <property type="entry name" value="Ig-like_fold"/>
</dbReference>
<sequence length="668" mass="69448">MNISVSKVIRGSFETSLGVLLITAGFSVFMPTALAGTLAAPPVVNGWVQVSTLNQLVYIDENQSSVISAGSNTTYLNAHIELMNDIDLTDYSGWLPFGGNSSAPFGGVFNGQGFTIQNLTVNNTTGNEAGLFGSNTGTVENIGLVNVSVTGPDFPSPGDEVGGLVGLQIDGVIQDAYVNGVVQNDSYSGGNDFAVSVGGLVGEEDGGLIQNAYSTATVSQGTDDYLTGGTEDFGGAVGLVSGGTMRDVYATGQVSTGQRNNYSGTAVHFGGLVGELGNGSINNSYFDTDATGQSLGVGNNSSASGVTGESTPVMQTESTYTSAGWDFVKTWGISSSINNGYPYLKQPTAVTNGGGGPVPPFINTVSFMEDAKVGTPYSAQLVTTGGTQPFTWSVTNGALPQGLTLSNQGVISGSPIGLGGQYTFTVQVTDANHLKATRQLVLTVDGPTSYPSIATTSLAPDTVGQPYDQTLMATGGTAPYEWHIAQGTLPTGLSFNSNTGEITGAATTSGVSNITVQVTDAGGMISTQTLPIDIIKSDEREIVWNGQIQNVPAVVGNEGGTQTTYMPIWYVMQWLKSMDIQSTWNGHQWQMTSSSQVDLTNVQAGSGNTSIYLNGTLVQNVNTKAVVDPSSGKPTTYMPIWYVEQILNQVGLTSTWDGMTWTVTPSNS</sequence>
<dbReference type="SUPFAM" id="SSF49313">
    <property type="entry name" value="Cadherin-like"/>
    <property type="match status" value="2"/>
</dbReference>
<proteinExistence type="predicted"/>
<accession>A0ABW4JCD2</accession>
<dbReference type="PANTHER" id="PTHR37494:SF1">
    <property type="entry name" value="STAPHYLOCOCCUS AUREUS SURFACE PROTEIN A"/>
    <property type="match status" value="1"/>
</dbReference>
<evidence type="ECO:0000313" key="1">
    <source>
        <dbReference type="EMBL" id="MFD1673729.1"/>
    </source>
</evidence>
<dbReference type="Gene3D" id="2.60.40.10">
    <property type="entry name" value="Immunoglobulins"/>
    <property type="match status" value="2"/>
</dbReference>
<protein>
    <submittedName>
        <fullName evidence="1">Ig domain-containing protein</fullName>
    </submittedName>
</protein>
<name>A0ABW4JCD2_9BACL</name>
<comment type="caution">
    <text evidence="1">The sequence shown here is derived from an EMBL/GenBank/DDBJ whole genome shotgun (WGS) entry which is preliminary data.</text>
</comment>
<dbReference type="EMBL" id="JBHUCX010000013">
    <property type="protein sequence ID" value="MFD1673729.1"/>
    <property type="molecule type" value="Genomic_DNA"/>
</dbReference>
<dbReference type="InterPro" id="IPR015919">
    <property type="entry name" value="Cadherin-like_sf"/>
</dbReference>